<dbReference type="EMBL" id="CCYD01001204">
    <property type="protein sequence ID" value="CEG44401.1"/>
    <property type="molecule type" value="Genomic_DNA"/>
</dbReference>
<dbReference type="Proteomes" id="UP000054928">
    <property type="component" value="Unassembled WGS sequence"/>
</dbReference>
<evidence type="ECO:0000313" key="2">
    <source>
        <dbReference type="Proteomes" id="UP000054928"/>
    </source>
</evidence>
<dbReference type="RefSeq" id="XP_024580770.1">
    <property type="nucleotide sequence ID" value="XM_024730499.1"/>
</dbReference>
<dbReference type="GeneID" id="36395824"/>
<sequence length="101" mass="11968">MEIIFFSTHVPIDLDQYKAEFNPGRRSARLEYYIKWKSWCNIEVEARQKRVVQLCTTRDNLKAVYSMTCNTSSSQSIEWFFSSLNFGDSDSTWKFIPFFAI</sequence>
<reference evidence="2" key="1">
    <citation type="submission" date="2014-09" db="EMBL/GenBank/DDBJ databases">
        <authorList>
            <person name="Sharma Rahul"/>
            <person name="Thines Marco"/>
        </authorList>
    </citation>
    <scope>NUCLEOTIDE SEQUENCE [LARGE SCALE GENOMIC DNA]</scope>
</reference>
<organism evidence="1 2">
    <name type="scientific">Plasmopara halstedii</name>
    <name type="common">Downy mildew of sunflower</name>
    <dbReference type="NCBI Taxonomy" id="4781"/>
    <lineage>
        <taxon>Eukaryota</taxon>
        <taxon>Sar</taxon>
        <taxon>Stramenopiles</taxon>
        <taxon>Oomycota</taxon>
        <taxon>Peronosporomycetes</taxon>
        <taxon>Peronosporales</taxon>
        <taxon>Peronosporaceae</taxon>
        <taxon>Plasmopara</taxon>
    </lineage>
</organism>
<evidence type="ECO:0000313" key="1">
    <source>
        <dbReference type="EMBL" id="CEG44401.1"/>
    </source>
</evidence>
<keyword evidence="2" id="KW-1185">Reference proteome</keyword>
<dbReference type="AlphaFoldDB" id="A0A0P1ARY3"/>
<name>A0A0P1ARY3_PLAHL</name>
<proteinExistence type="predicted"/>
<accession>A0A0P1ARY3</accession>
<protein>
    <submittedName>
        <fullName evidence="1">Uncharacterized protein</fullName>
    </submittedName>
</protein>